<dbReference type="Pfam" id="PF00296">
    <property type="entry name" value="Bac_luciferase"/>
    <property type="match status" value="1"/>
</dbReference>
<feature type="domain" description="Luciferase-like" evidence="2">
    <location>
        <begin position="4"/>
        <end position="296"/>
    </location>
</feature>
<organism evidence="3 4">
    <name type="scientific">Psychromicrobium silvestre</name>
    <dbReference type="NCBI Taxonomy" id="1645614"/>
    <lineage>
        <taxon>Bacteria</taxon>
        <taxon>Bacillati</taxon>
        <taxon>Actinomycetota</taxon>
        <taxon>Actinomycetes</taxon>
        <taxon>Micrococcales</taxon>
        <taxon>Micrococcaceae</taxon>
        <taxon>Psychromicrobium</taxon>
    </lineage>
</organism>
<name>A0A7Y9LVV5_9MICC</name>
<proteinExistence type="predicted"/>
<sequence>MGRSSGQALQSSTALAQAADRLGYARFWVAEHHNMPAVASTNPPVLLAHLGAHTERIKLGSGGVMLPNHAPLVVAEQFALLEALHPGRIDLGIGRAPGTDGLTAQALRRHTDAMSIEDFPLHVMETMAMLGDVRPELIEALGTRQPLSATPNASSYPEVWLLGSSGYSAQMAGMLGLRYSYAHHFAPDALAAVELYRRSFQPSAALDKPHVMIATSALIAETAERAEFLAGPSRVQALALRSGMLGPIVTPEQAAERGFSEAELAAMDRLPAIKAVGTAETVVAQLRSLVEQTGADELMITGYTYDLQDRINTLEALAQNW</sequence>
<evidence type="ECO:0000313" key="3">
    <source>
        <dbReference type="EMBL" id="NYE96480.1"/>
    </source>
</evidence>
<dbReference type="CDD" id="cd00347">
    <property type="entry name" value="Flavin_utilizing_monoxygenases"/>
    <property type="match status" value="1"/>
</dbReference>
<dbReference type="PANTHER" id="PTHR30137">
    <property type="entry name" value="LUCIFERASE-LIKE MONOOXYGENASE"/>
    <property type="match status" value="1"/>
</dbReference>
<protein>
    <submittedName>
        <fullName evidence="3">Luciferase family oxidoreductase group 1</fullName>
    </submittedName>
</protein>
<dbReference type="InterPro" id="IPR011251">
    <property type="entry name" value="Luciferase-like_dom"/>
</dbReference>
<evidence type="ECO:0000313" key="4">
    <source>
        <dbReference type="Proteomes" id="UP000521748"/>
    </source>
</evidence>
<dbReference type="Gene3D" id="3.20.20.30">
    <property type="entry name" value="Luciferase-like domain"/>
    <property type="match status" value="1"/>
</dbReference>
<dbReference type="GO" id="GO:0016705">
    <property type="term" value="F:oxidoreductase activity, acting on paired donors, with incorporation or reduction of molecular oxygen"/>
    <property type="evidence" value="ECO:0007669"/>
    <property type="project" value="InterPro"/>
</dbReference>
<accession>A0A7Y9LVV5</accession>
<dbReference type="NCBIfam" id="TIGR03558">
    <property type="entry name" value="oxido_grp_1"/>
    <property type="match status" value="1"/>
</dbReference>
<dbReference type="PANTHER" id="PTHR30137:SF6">
    <property type="entry name" value="LUCIFERASE-LIKE MONOOXYGENASE"/>
    <property type="match status" value="1"/>
</dbReference>
<dbReference type="Proteomes" id="UP000521748">
    <property type="component" value="Unassembled WGS sequence"/>
</dbReference>
<evidence type="ECO:0000256" key="1">
    <source>
        <dbReference type="ARBA" id="ARBA00007789"/>
    </source>
</evidence>
<gene>
    <name evidence="3" type="ORF">FHU41_002730</name>
</gene>
<keyword evidence="4" id="KW-1185">Reference proteome</keyword>
<dbReference type="InterPro" id="IPR019949">
    <property type="entry name" value="CmoO-like"/>
</dbReference>
<dbReference type="AlphaFoldDB" id="A0A7Y9LVV5"/>
<comment type="caution">
    <text evidence="3">The sequence shown here is derived from an EMBL/GenBank/DDBJ whole genome shotgun (WGS) entry which is preliminary data.</text>
</comment>
<dbReference type="InterPro" id="IPR050766">
    <property type="entry name" value="Bact_Lucif_Oxidored"/>
</dbReference>
<reference evidence="3 4" key="1">
    <citation type="submission" date="2020-07" db="EMBL/GenBank/DDBJ databases">
        <title>Sequencing the genomes of 1000 actinobacteria strains.</title>
        <authorList>
            <person name="Klenk H.-P."/>
        </authorList>
    </citation>
    <scope>NUCLEOTIDE SEQUENCE [LARGE SCALE GENOMIC DNA]</scope>
    <source>
        <strain evidence="3 4">DSM 102047</strain>
    </source>
</reference>
<comment type="similarity">
    <text evidence="1">To bacterial alkanal monooxygenase alpha and beta chains.</text>
</comment>
<dbReference type="GO" id="GO:0005829">
    <property type="term" value="C:cytosol"/>
    <property type="evidence" value="ECO:0007669"/>
    <property type="project" value="TreeGrafter"/>
</dbReference>
<dbReference type="SUPFAM" id="SSF51679">
    <property type="entry name" value="Bacterial luciferase-like"/>
    <property type="match status" value="1"/>
</dbReference>
<evidence type="ECO:0000259" key="2">
    <source>
        <dbReference type="Pfam" id="PF00296"/>
    </source>
</evidence>
<dbReference type="InterPro" id="IPR036661">
    <property type="entry name" value="Luciferase-like_sf"/>
</dbReference>
<dbReference type="EMBL" id="JACBYQ010000002">
    <property type="protein sequence ID" value="NYE96480.1"/>
    <property type="molecule type" value="Genomic_DNA"/>
</dbReference>